<gene>
    <name evidence="7" type="ORF">OO014_14260</name>
</gene>
<keyword evidence="3" id="KW-0479">Metal-binding</keyword>
<dbReference type="Proteomes" id="UP001150259">
    <property type="component" value="Unassembled WGS sequence"/>
</dbReference>
<dbReference type="InterPro" id="IPR004808">
    <property type="entry name" value="AP_endonuc_1"/>
</dbReference>
<dbReference type="InterPro" id="IPR005135">
    <property type="entry name" value="Endo/exonuclease/phosphatase"/>
</dbReference>
<dbReference type="InterPro" id="IPR037493">
    <property type="entry name" value="ExoIII-like"/>
</dbReference>
<evidence type="ECO:0000256" key="3">
    <source>
        <dbReference type="ARBA" id="ARBA00022723"/>
    </source>
</evidence>
<keyword evidence="4" id="KW-0378">Hydrolase</keyword>
<organism evidence="7 8">
    <name type="scientific">Intrasporangium calvum</name>
    <dbReference type="NCBI Taxonomy" id="53358"/>
    <lineage>
        <taxon>Bacteria</taxon>
        <taxon>Bacillati</taxon>
        <taxon>Actinomycetota</taxon>
        <taxon>Actinomycetes</taxon>
        <taxon>Micrococcales</taxon>
        <taxon>Intrasporangiaceae</taxon>
        <taxon>Intrasporangium</taxon>
    </lineage>
</organism>
<evidence type="ECO:0000256" key="2">
    <source>
        <dbReference type="ARBA" id="ARBA00007092"/>
    </source>
</evidence>
<name>A0ABT5GJM7_9MICO</name>
<dbReference type="PROSITE" id="PS51435">
    <property type="entry name" value="AP_NUCLEASE_F1_4"/>
    <property type="match status" value="1"/>
</dbReference>
<protein>
    <submittedName>
        <fullName evidence="7">Exodeoxyribonuclease III</fullName>
    </submittedName>
</protein>
<evidence type="ECO:0000313" key="8">
    <source>
        <dbReference type="Proteomes" id="UP001150259"/>
    </source>
</evidence>
<comment type="cofactor">
    <cofactor evidence="1">
        <name>Mg(2+)</name>
        <dbReference type="ChEBI" id="CHEBI:18420"/>
    </cofactor>
</comment>
<reference evidence="7 8" key="1">
    <citation type="submission" date="2022-11" db="EMBL/GenBank/DDBJ databases">
        <title>Anaerobic phenanthrene biodegradation by a DNRA strain PheN6.</title>
        <authorList>
            <person name="Zhang Z."/>
        </authorList>
    </citation>
    <scope>NUCLEOTIDE SEQUENCE [LARGE SCALE GENOMIC DNA]</scope>
    <source>
        <strain evidence="7 8">PheN6</strain>
    </source>
</reference>
<dbReference type="Pfam" id="PF03372">
    <property type="entry name" value="Exo_endo_phos"/>
    <property type="match status" value="1"/>
</dbReference>
<proteinExistence type="inferred from homology"/>
<dbReference type="PANTHER" id="PTHR43250">
    <property type="entry name" value="EXODEOXYRIBONUCLEASE III"/>
    <property type="match status" value="1"/>
</dbReference>
<sequence length="268" mass="28999">MTAMRVITANVNGIRAAIRRGAAAWITAAAPDVLCLQEVRAGDAELAKALVEAGLGHWHVAHTEGGAKGRAGVAVASREPYAAVRVGVDGAFGETGRWIEVDIATPTGAVTVASTYVHTGEAGTPRQVEKYLFLDAMTSRMQRAAASGELMLVTGDLNVAHREDDLKNWKGNLKKSGFLPEERAYFDRWFDELSWVDVHRALHGPGPGPYTWWSWRGKAFDNDAGWRIDYQLASGPLAALARSATVGRAESYAGRWSDHAPVVVDYDL</sequence>
<keyword evidence="8" id="KW-1185">Reference proteome</keyword>
<evidence type="ECO:0000259" key="6">
    <source>
        <dbReference type="Pfam" id="PF03372"/>
    </source>
</evidence>
<evidence type="ECO:0000313" key="7">
    <source>
        <dbReference type="EMBL" id="MDC5698419.1"/>
    </source>
</evidence>
<comment type="similarity">
    <text evidence="2">Belongs to the DNA repair enzymes AP/ExoA family.</text>
</comment>
<dbReference type="InterPro" id="IPR036691">
    <property type="entry name" value="Endo/exonu/phosph_ase_sf"/>
</dbReference>
<dbReference type="PANTHER" id="PTHR43250:SF2">
    <property type="entry name" value="EXODEOXYRIBONUCLEASE III"/>
    <property type="match status" value="1"/>
</dbReference>
<feature type="domain" description="Endonuclease/exonuclease/phosphatase" evidence="6">
    <location>
        <begin position="7"/>
        <end position="259"/>
    </location>
</feature>
<evidence type="ECO:0000256" key="5">
    <source>
        <dbReference type="ARBA" id="ARBA00022842"/>
    </source>
</evidence>
<dbReference type="SUPFAM" id="SSF56219">
    <property type="entry name" value="DNase I-like"/>
    <property type="match status" value="1"/>
</dbReference>
<dbReference type="NCBIfam" id="TIGR00633">
    <property type="entry name" value="xth"/>
    <property type="match status" value="1"/>
</dbReference>
<evidence type="ECO:0000256" key="4">
    <source>
        <dbReference type="ARBA" id="ARBA00022801"/>
    </source>
</evidence>
<keyword evidence="5" id="KW-0460">Magnesium</keyword>
<dbReference type="Gene3D" id="3.60.10.10">
    <property type="entry name" value="Endonuclease/exonuclease/phosphatase"/>
    <property type="match status" value="1"/>
</dbReference>
<accession>A0ABT5GJM7</accession>
<evidence type="ECO:0000256" key="1">
    <source>
        <dbReference type="ARBA" id="ARBA00001946"/>
    </source>
</evidence>
<comment type="caution">
    <text evidence="7">The sequence shown here is derived from an EMBL/GenBank/DDBJ whole genome shotgun (WGS) entry which is preliminary data.</text>
</comment>
<dbReference type="EMBL" id="JAPFQL010000067">
    <property type="protein sequence ID" value="MDC5698419.1"/>
    <property type="molecule type" value="Genomic_DNA"/>
</dbReference>